<sequence length="384" mass="43730">MSELYATKCPICDTPIRPTDEFCPKCGFNLKRDISVNEKRDLQMEYAKQPHRSSYRWLMPTIIGGIIILSMAGILLRPIYITERAQMPKDDNNIPIKDTSSQSAATTMSGENFAATKKIKNTAVDMQISFLTGDKYHAEIKTTQLNGSTQFTIEEGNYQLKDTKVVLAPIRGLMTTANQAGTVKSATALGYTQATQAKTEGYKEIKHFKVVKDALTTEFMSKNVTLTSVLTPRGYTDIATMAMKADDDLIKKDADNMQTKDQKQAAELNVIEKKLTADQNHILAYMYYLQVSGEGFKKYEKVQQNTTFYAESIGPNRWAILKQQNQPALVQVNYEYENGHYTFLMNHDIGPQSPASLVELYHRFYETPKYRKVYDVLQKEWRDY</sequence>
<keyword evidence="3" id="KW-1185">Reference proteome</keyword>
<proteinExistence type="predicted"/>
<evidence type="ECO:0000313" key="2">
    <source>
        <dbReference type="EMBL" id="QBO36084.1"/>
    </source>
</evidence>
<keyword evidence="1" id="KW-1133">Transmembrane helix</keyword>
<accession>A0A4P6YTK4</accession>
<keyword evidence="1" id="KW-0472">Membrane</keyword>
<evidence type="ECO:0000256" key="1">
    <source>
        <dbReference type="SAM" id="Phobius"/>
    </source>
</evidence>
<organism evidence="2 3">
    <name type="scientific">Periweissella cryptocerci</name>
    <dbReference type="NCBI Taxonomy" id="2506420"/>
    <lineage>
        <taxon>Bacteria</taxon>
        <taxon>Bacillati</taxon>
        <taxon>Bacillota</taxon>
        <taxon>Bacilli</taxon>
        <taxon>Lactobacillales</taxon>
        <taxon>Lactobacillaceae</taxon>
        <taxon>Periweissella</taxon>
    </lineage>
</organism>
<feature type="transmembrane region" description="Helical" evidence="1">
    <location>
        <begin position="57"/>
        <end position="80"/>
    </location>
</feature>
<dbReference type="RefSeq" id="WP_133363162.1">
    <property type="nucleotide sequence ID" value="NZ_CP037940.1"/>
</dbReference>
<keyword evidence="1" id="KW-0812">Transmembrane</keyword>
<dbReference type="Proteomes" id="UP000292886">
    <property type="component" value="Chromosome"/>
</dbReference>
<dbReference type="KEGG" id="wei:EQG49_06240"/>
<protein>
    <submittedName>
        <fullName evidence="2">Zinc ribbon domain-containing protein</fullName>
    </submittedName>
</protein>
<name>A0A4P6YTK4_9LACO</name>
<gene>
    <name evidence="2" type="ORF">EQG49_06240</name>
</gene>
<dbReference type="EMBL" id="CP037940">
    <property type="protein sequence ID" value="QBO36084.1"/>
    <property type="molecule type" value="Genomic_DNA"/>
</dbReference>
<dbReference type="OrthoDB" id="2327418at2"/>
<evidence type="ECO:0000313" key="3">
    <source>
        <dbReference type="Proteomes" id="UP000292886"/>
    </source>
</evidence>
<dbReference type="AlphaFoldDB" id="A0A4P6YTK4"/>
<reference evidence="3" key="1">
    <citation type="submission" date="2019-03" db="EMBL/GenBank/DDBJ databases">
        <title>Weissella sp. 26KH-42 Genome sequencing.</title>
        <authorList>
            <person name="Heo J."/>
            <person name="Kim S.-J."/>
            <person name="Kim J.-S."/>
            <person name="Hong S.-B."/>
            <person name="Kwon S.-W."/>
        </authorList>
    </citation>
    <scope>NUCLEOTIDE SEQUENCE [LARGE SCALE GENOMIC DNA]</scope>
    <source>
        <strain evidence="3">26KH-42</strain>
    </source>
</reference>